<dbReference type="AlphaFoldDB" id="A0A2T0UDK5"/>
<evidence type="ECO:0000313" key="1">
    <source>
        <dbReference type="EMBL" id="PRY55938.1"/>
    </source>
</evidence>
<proteinExistence type="predicted"/>
<organism evidence="1 2">
    <name type="scientific">Glycomyces artemisiae</name>
    <dbReference type="NCBI Taxonomy" id="1076443"/>
    <lineage>
        <taxon>Bacteria</taxon>
        <taxon>Bacillati</taxon>
        <taxon>Actinomycetota</taxon>
        <taxon>Actinomycetes</taxon>
        <taxon>Glycomycetales</taxon>
        <taxon>Glycomycetaceae</taxon>
        <taxon>Glycomyces</taxon>
    </lineage>
</organism>
<name>A0A2T0UDK5_9ACTN</name>
<protein>
    <recommendedName>
        <fullName evidence="3">HEAT repeat protein</fullName>
    </recommendedName>
</protein>
<dbReference type="Gene3D" id="1.25.10.10">
    <property type="entry name" value="Leucine-rich Repeat Variant"/>
    <property type="match status" value="1"/>
</dbReference>
<dbReference type="Pfam" id="PF13646">
    <property type="entry name" value="HEAT_2"/>
    <property type="match status" value="1"/>
</dbReference>
<accession>A0A2T0UDK5</accession>
<dbReference type="Proteomes" id="UP000238176">
    <property type="component" value="Unassembled WGS sequence"/>
</dbReference>
<reference evidence="1 2" key="1">
    <citation type="submission" date="2018-03" db="EMBL/GenBank/DDBJ databases">
        <title>Genomic Encyclopedia of Type Strains, Phase III (KMG-III): the genomes of soil and plant-associated and newly described type strains.</title>
        <authorList>
            <person name="Whitman W."/>
        </authorList>
    </citation>
    <scope>NUCLEOTIDE SEQUENCE [LARGE SCALE GENOMIC DNA]</scope>
    <source>
        <strain evidence="1 2">CGMCC 4.7067</strain>
    </source>
</reference>
<dbReference type="SUPFAM" id="SSF48371">
    <property type="entry name" value="ARM repeat"/>
    <property type="match status" value="1"/>
</dbReference>
<dbReference type="OrthoDB" id="9134742at2"/>
<dbReference type="InterPro" id="IPR016024">
    <property type="entry name" value="ARM-type_fold"/>
</dbReference>
<dbReference type="EMBL" id="PVTJ01000011">
    <property type="protein sequence ID" value="PRY55938.1"/>
    <property type="molecule type" value="Genomic_DNA"/>
</dbReference>
<keyword evidence="2" id="KW-1185">Reference proteome</keyword>
<dbReference type="RefSeq" id="WP_106366230.1">
    <property type="nucleotide sequence ID" value="NZ_PVTJ01000011.1"/>
</dbReference>
<comment type="caution">
    <text evidence="1">The sequence shown here is derived from an EMBL/GenBank/DDBJ whole genome shotgun (WGS) entry which is preliminary data.</text>
</comment>
<evidence type="ECO:0008006" key="3">
    <source>
        <dbReference type="Google" id="ProtNLM"/>
    </source>
</evidence>
<sequence>MDTTRTLTGALAARDASVRLKAALAAGTEPDPALAEALIARCAVEPDFYVRDMLTWALTRLPADAVVPLLLAELASPNAQARAQALHTLSKVGDARAWPAITRDLLRDGDDEAARAAWRAAVVLVPDGGERALAEELAAQFGRGGREVQRSLSRALAALGEHAEPVLKDAMANEDPVVAAHAAATERLLRDPDAAFEPAVDAAKRLAALGGREPGA</sequence>
<evidence type="ECO:0000313" key="2">
    <source>
        <dbReference type="Proteomes" id="UP000238176"/>
    </source>
</evidence>
<gene>
    <name evidence="1" type="ORF">B0I28_11144</name>
</gene>
<dbReference type="InterPro" id="IPR011989">
    <property type="entry name" value="ARM-like"/>
</dbReference>